<dbReference type="PROSITE" id="PS00598">
    <property type="entry name" value="CHROMO_1"/>
    <property type="match status" value="1"/>
</dbReference>
<dbReference type="SUPFAM" id="SSF54160">
    <property type="entry name" value="Chromo domain-like"/>
    <property type="match status" value="1"/>
</dbReference>
<reference evidence="5 6" key="1">
    <citation type="submission" date="2021-04" db="EMBL/GenBank/DDBJ databases">
        <authorList>
            <person name="Bliznina A."/>
        </authorList>
    </citation>
    <scope>NUCLEOTIDE SEQUENCE [LARGE SCALE GENOMIC DNA]</scope>
</reference>
<organism evidence="5 6">
    <name type="scientific">Oikopleura dioica</name>
    <name type="common">Tunicate</name>
    <dbReference type="NCBI Taxonomy" id="34765"/>
    <lineage>
        <taxon>Eukaryota</taxon>
        <taxon>Metazoa</taxon>
        <taxon>Chordata</taxon>
        <taxon>Tunicata</taxon>
        <taxon>Appendicularia</taxon>
        <taxon>Copelata</taxon>
        <taxon>Oikopleuridae</taxon>
        <taxon>Oikopleura</taxon>
    </lineage>
</organism>
<dbReference type="InterPro" id="IPR000953">
    <property type="entry name" value="Chromo/chromo_shadow_dom"/>
</dbReference>
<dbReference type="InterPro" id="IPR051219">
    <property type="entry name" value="Heterochromatin_chromo-domain"/>
</dbReference>
<feature type="domain" description="Chromo" evidence="4">
    <location>
        <begin position="12"/>
        <end position="72"/>
    </location>
</feature>
<evidence type="ECO:0000313" key="6">
    <source>
        <dbReference type="Proteomes" id="UP001158576"/>
    </source>
</evidence>
<dbReference type="InterPro" id="IPR023780">
    <property type="entry name" value="Chromo_domain"/>
</dbReference>
<dbReference type="InterPro" id="IPR012677">
    <property type="entry name" value="Nucleotide-bd_a/b_plait_sf"/>
</dbReference>
<feature type="compositionally biased region" description="Basic residues" evidence="3">
    <location>
        <begin position="154"/>
        <end position="169"/>
    </location>
</feature>
<dbReference type="Gene3D" id="2.40.50.40">
    <property type="match status" value="2"/>
</dbReference>
<evidence type="ECO:0000256" key="3">
    <source>
        <dbReference type="SAM" id="MobiDB-lite"/>
    </source>
</evidence>
<dbReference type="SMART" id="SM00298">
    <property type="entry name" value="CHROMO"/>
    <property type="match status" value="1"/>
</dbReference>
<dbReference type="InterPro" id="IPR023779">
    <property type="entry name" value="Chromodomain_CS"/>
</dbReference>
<dbReference type="Pfam" id="PF00385">
    <property type="entry name" value="Chromo"/>
    <property type="match status" value="1"/>
</dbReference>
<comment type="subcellular location">
    <subcellularLocation>
        <location evidence="1">Nucleus</location>
    </subcellularLocation>
</comment>
<keyword evidence="6" id="KW-1185">Reference proteome</keyword>
<dbReference type="InterPro" id="IPR016197">
    <property type="entry name" value="Chromo-like_dom_sf"/>
</dbReference>
<feature type="region of interest" description="Disordered" evidence="3">
    <location>
        <begin position="145"/>
        <end position="184"/>
    </location>
</feature>
<name>A0ABN7S8L2_OIKDI</name>
<evidence type="ECO:0000313" key="5">
    <source>
        <dbReference type="EMBL" id="CAG5095049.1"/>
    </source>
</evidence>
<dbReference type="InterPro" id="IPR035979">
    <property type="entry name" value="RBD_domain_sf"/>
</dbReference>
<dbReference type="EMBL" id="OU015569">
    <property type="protein sequence ID" value="CAG5095049.1"/>
    <property type="molecule type" value="Genomic_DNA"/>
</dbReference>
<keyword evidence="2" id="KW-0539">Nucleus</keyword>
<gene>
    <name evidence="5" type="ORF">OKIOD_LOCUS5565</name>
</gene>
<dbReference type="SUPFAM" id="SSF54928">
    <property type="entry name" value="RNA-binding domain, RBD"/>
    <property type="match status" value="1"/>
</dbReference>
<evidence type="ECO:0000256" key="1">
    <source>
        <dbReference type="ARBA" id="ARBA00004123"/>
    </source>
</evidence>
<accession>A0ABN7S8L2</accession>
<dbReference type="CDD" id="cd00590">
    <property type="entry name" value="RRM_SF"/>
    <property type="match status" value="1"/>
</dbReference>
<proteinExistence type="predicted"/>
<dbReference type="PANTHER" id="PTHR22812">
    <property type="entry name" value="CHROMOBOX PROTEIN"/>
    <property type="match status" value="1"/>
</dbReference>
<feature type="region of interest" description="Disordered" evidence="3">
    <location>
        <begin position="286"/>
        <end position="307"/>
    </location>
</feature>
<sequence length="655" mass="75319">MESMEVDDYEYFEVEEVRDKRVDSKTEKNEYLIKWKGYPEHENTWEPEENLRCYTMIAEFEETQSNKQIRRYKKPDNPQDKDGFDLNYTAKRIMGVSHDDEGRILFLIRWITDKGEKEVSFVYSSRANDHIPGIFALAYIIDSPVPQRQPERQPKKKKEKKSKKSSKKAAKNEEPAVSQEMYQDPEVPVLEQALEDLLGNNNESSGEMSYSHSEIQEFYRRLGCDSAKFNIAPQQVPSENAFHHGYVLGSADQLAAQLEDNESIASEISEGLAELLGDYDDEPVRRVVEEPRKRSSKKGSKKKKKQKELLITDEQEKILAEIFDDHCALDEPIEEPIDEEHEDNEESFGWNFCRFEPKRCNSLGEMPAIKLLFASQISLKQFQAIKDKLQKEANIHDVQVIGESELHFYYESISDCWRVLQWIKQRGEKGKDIIKHVKVISTEFAPGSKWKGDFDNCFSVKIQVKNIQRVNIQSILVQMIRFGKVEDVLIDASRGDYFIVRFKEQIAAENAIAHLDRAYLFGSWCRARKSQPIPKDDFKKSSKYDVIKAKWHKNAKLIRPDIFITSQPSEGHPAAHSEVISRDSWKKLLAIATDCGPHDETSGYGNICILFGDSAGVTIGFSSPEVAEECLETIHTRKIHGKSVVARPATSYVRL</sequence>
<evidence type="ECO:0000256" key="2">
    <source>
        <dbReference type="ARBA" id="ARBA00023242"/>
    </source>
</evidence>
<feature type="compositionally biased region" description="Basic residues" evidence="3">
    <location>
        <begin position="294"/>
        <end position="306"/>
    </location>
</feature>
<dbReference type="Proteomes" id="UP001158576">
    <property type="component" value="Chromosome XSR"/>
</dbReference>
<evidence type="ECO:0000259" key="4">
    <source>
        <dbReference type="PROSITE" id="PS50013"/>
    </source>
</evidence>
<dbReference type="Gene3D" id="3.30.70.330">
    <property type="match status" value="1"/>
</dbReference>
<dbReference type="PROSITE" id="PS50013">
    <property type="entry name" value="CHROMO_2"/>
    <property type="match status" value="1"/>
</dbReference>
<dbReference type="CDD" id="cd00024">
    <property type="entry name" value="CD_CSD"/>
    <property type="match status" value="1"/>
</dbReference>
<protein>
    <submittedName>
        <fullName evidence="5">Oidioi.mRNA.OKI2018_I69.XSR.g14007.t1.cds</fullName>
    </submittedName>
</protein>